<organism evidence="1 2">
    <name type="scientific">Trichinella patagoniensis</name>
    <dbReference type="NCBI Taxonomy" id="990121"/>
    <lineage>
        <taxon>Eukaryota</taxon>
        <taxon>Metazoa</taxon>
        <taxon>Ecdysozoa</taxon>
        <taxon>Nematoda</taxon>
        <taxon>Enoplea</taxon>
        <taxon>Dorylaimia</taxon>
        <taxon>Trichinellida</taxon>
        <taxon>Trichinellidae</taxon>
        <taxon>Trichinella</taxon>
    </lineage>
</organism>
<gene>
    <name evidence="1" type="ORF">T12_4470</name>
</gene>
<sequence length="40" mass="4510">MCYMLSNVWHVVIPAFAMLGGWEIVRGVFEPWVLPCASSL</sequence>
<dbReference type="Proteomes" id="UP000054783">
    <property type="component" value="Unassembled WGS sequence"/>
</dbReference>
<comment type="caution">
    <text evidence="1">The sequence shown here is derived from an EMBL/GenBank/DDBJ whole genome shotgun (WGS) entry which is preliminary data.</text>
</comment>
<evidence type="ECO:0000313" key="2">
    <source>
        <dbReference type="Proteomes" id="UP000054783"/>
    </source>
</evidence>
<proteinExistence type="predicted"/>
<name>A0A0V0YRD1_9BILA</name>
<dbReference type="AlphaFoldDB" id="A0A0V0YRD1"/>
<dbReference type="EMBL" id="JYDQ01003563">
    <property type="protein sequence ID" value="KRY02688.1"/>
    <property type="molecule type" value="Genomic_DNA"/>
</dbReference>
<evidence type="ECO:0000313" key="1">
    <source>
        <dbReference type="EMBL" id="KRY02688.1"/>
    </source>
</evidence>
<keyword evidence="2" id="KW-1185">Reference proteome</keyword>
<protein>
    <submittedName>
        <fullName evidence="1">Uncharacterized protein</fullName>
    </submittedName>
</protein>
<accession>A0A0V0YRD1</accession>
<reference evidence="1 2" key="1">
    <citation type="submission" date="2015-01" db="EMBL/GenBank/DDBJ databases">
        <title>Evolution of Trichinella species and genotypes.</title>
        <authorList>
            <person name="Korhonen P.K."/>
            <person name="Edoardo P."/>
            <person name="Giuseppe L.R."/>
            <person name="Gasser R.B."/>
        </authorList>
    </citation>
    <scope>NUCLEOTIDE SEQUENCE [LARGE SCALE GENOMIC DNA]</scope>
    <source>
        <strain evidence="1">ISS2496</strain>
    </source>
</reference>